<evidence type="ECO:0000313" key="2">
    <source>
        <dbReference type="Proteomes" id="UP001319846"/>
    </source>
</evidence>
<accession>A0ACC5VYD4</accession>
<protein>
    <submittedName>
        <fullName evidence="1">Uncharacterized protein</fullName>
    </submittedName>
</protein>
<organism evidence="1 2">
    <name type="scientific">Vreelandella aquamarina</name>
    <dbReference type="NCBI Taxonomy" id="77097"/>
    <lineage>
        <taxon>Bacteria</taxon>
        <taxon>Pseudomonadati</taxon>
        <taxon>Pseudomonadota</taxon>
        <taxon>Gammaproteobacteria</taxon>
        <taxon>Oceanospirillales</taxon>
        <taxon>Halomonadaceae</taxon>
        <taxon>Vreelandella</taxon>
    </lineage>
</organism>
<dbReference type="Proteomes" id="UP001319846">
    <property type="component" value="Unassembled WGS sequence"/>
</dbReference>
<name>A0ACC5VYD4_9GAMM</name>
<proteinExistence type="predicted"/>
<sequence>MLAQYAHDASQTPSRNAQRRLRHCLSWVAQALYENGHVLESITLEQRGLNQHELNILHANAPEWAACQQVLEESGAVTFNGYGRFVLTALGREMMFDMFGQGAADCA</sequence>
<dbReference type="EMBL" id="JABYQT010000010">
    <property type="protein sequence ID" value="MBZ5488682.1"/>
    <property type="molecule type" value="Genomic_DNA"/>
</dbReference>
<gene>
    <name evidence="1" type="ORF">HW452_14235</name>
</gene>
<comment type="caution">
    <text evidence="1">The sequence shown here is derived from an EMBL/GenBank/DDBJ whole genome shotgun (WGS) entry which is preliminary data.</text>
</comment>
<reference evidence="1" key="1">
    <citation type="submission" date="2020-06" db="EMBL/GenBank/DDBJ databases">
        <title>Whole Genome Sequence of Halomonas aquamarina MB598.</title>
        <authorList>
            <person name="Pervaiz M."/>
            <person name="Fariq A."/>
            <person name="Yasmin A."/>
            <person name="Welch M."/>
        </authorList>
    </citation>
    <scope>NUCLEOTIDE SEQUENCE</scope>
    <source>
        <strain evidence="1">MB598</strain>
    </source>
</reference>
<keyword evidence="2" id="KW-1185">Reference proteome</keyword>
<evidence type="ECO:0000313" key="1">
    <source>
        <dbReference type="EMBL" id="MBZ5488682.1"/>
    </source>
</evidence>